<comment type="similarity">
    <text evidence="3">Belongs to the CpsC/CapA family.</text>
</comment>
<evidence type="ECO:0000256" key="6">
    <source>
        <dbReference type="ARBA" id="ARBA00022692"/>
    </source>
</evidence>
<dbReference type="GO" id="GO:0000271">
    <property type="term" value="P:polysaccharide biosynthetic process"/>
    <property type="evidence" value="ECO:0007669"/>
    <property type="project" value="UniProtKB-KW"/>
</dbReference>
<evidence type="ECO:0000256" key="4">
    <source>
        <dbReference type="ARBA" id="ARBA00020739"/>
    </source>
</evidence>
<dbReference type="Proteomes" id="UP000313395">
    <property type="component" value="Unassembled WGS sequence"/>
</dbReference>
<feature type="transmembrane region" description="Helical" evidence="13">
    <location>
        <begin position="21"/>
        <end position="40"/>
    </location>
</feature>
<protein>
    <recommendedName>
        <fullName evidence="4">Capsular polysaccharide biosynthesis protein CpsC</fullName>
    </recommendedName>
</protein>
<evidence type="ECO:0000313" key="16">
    <source>
        <dbReference type="Proteomes" id="UP000313395"/>
    </source>
</evidence>
<comment type="subcellular location">
    <subcellularLocation>
        <location evidence="1">Cell membrane</location>
        <topology evidence="1">Multi-pass membrane protein</topology>
    </subcellularLocation>
</comment>
<reference evidence="15 16" key="1">
    <citation type="submission" date="2019-06" db="EMBL/GenBank/DDBJ databases">
        <title>Description Trichococcus psychrophilus sp. nov., isolated from a cold spring, by genomic and phenotypic analyses.</title>
        <authorList>
            <person name="Zakharyuk A."/>
        </authorList>
    </citation>
    <scope>NUCLEOTIDE SEQUENCE [LARGE SCALE GENOMIC DNA]</scope>
    <source>
        <strain evidence="15 16">SKBG</strain>
    </source>
</reference>
<keyword evidence="6 13" id="KW-0812">Transmembrane</keyword>
<dbReference type="GO" id="GO:0004713">
    <property type="term" value="F:protein tyrosine kinase activity"/>
    <property type="evidence" value="ECO:0007669"/>
    <property type="project" value="TreeGrafter"/>
</dbReference>
<comment type="caution">
    <text evidence="15">The sequence shown here is derived from an EMBL/GenBank/DDBJ whole genome shotgun (WGS) entry which is preliminary data.</text>
</comment>
<evidence type="ECO:0000256" key="8">
    <source>
        <dbReference type="ARBA" id="ARBA00022989"/>
    </source>
</evidence>
<keyword evidence="8 13" id="KW-1133">Transmembrane helix</keyword>
<keyword evidence="9 13" id="KW-0472">Membrane</keyword>
<keyword evidence="16" id="KW-1185">Reference proteome</keyword>
<keyword evidence="10" id="KW-0270">Exopolysaccharide synthesis</keyword>
<feature type="region of interest" description="Disordered" evidence="12">
    <location>
        <begin position="289"/>
        <end position="349"/>
    </location>
</feature>
<dbReference type="PANTHER" id="PTHR32309:SF13">
    <property type="entry name" value="FERRIC ENTEROBACTIN TRANSPORT PROTEIN FEPE"/>
    <property type="match status" value="1"/>
</dbReference>
<dbReference type="EMBL" id="VENO01000003">
    <property type="protein sequence ID" value="TNV68402.1"/>
    <property type="molecule type" value="Genomic_DNA"/>
</dbReference>
<dbReference type="GO" id="GO:0005886">
    <property type="term" value="C:plasma membrane"/>
    <property type="evidence" value="ECO:0007669"/>
    <property type="project" value="UniProtKB-SubCell"/>
</dbReference>
<evidence type="ECO:0000256" key="9">
    <source>
        <dbReference type="ARBA" id="ARBA00023136"/>
    </source>
</evidence>
<evidence type="ECO:0000256" key="1">
    <source>
        <dbReference type="ARBA" id="ARBA00004651"/>
    </source>
</evidence>
<dbReference type="InterPro" id="IPR003856">
    <property type="entry name" value="LPS_length_determ_N"/>
</dbReference>
<evidence type="ECO:0000256" key="10">
    <source>
        <dbReference type="ARBA" id="ARBA00023169"/>
    </source>
</evidence>
<feature type="transmembrane region" description="Helical" evidence="13">
    <location>
        <begin position="174"/>
        <end position="194"/>
    </location>
</feature>
<evidence type="ECO:0000256" key="2">
    <source>
        <dbReference type="ARBA" id="ARBA00005132"/>
    </source>
</evidence>
<accession>A0A5C5E717</accession>
<dbReference type="Pfam" id="PF02706">
    <property type="entry name" value="Wzz"/>
    <property type="match status" value="1"/>
</dbReference>
<evidence type="ECO:0000256" key="3">
    <source>
        <dbReference type="ARBA" id="ARBA00006683"/>
    </source>
</evidence>
<gene>
    <name evidence="15" type="ORF">FHK04_09305</name>
</gene>
<sequence>MKEEVSLRDLTALIKQRLGMIISIGIVGLLLAAAYTFLWVTPMYEARTQLLVNRADAVDGLVLNDIDSNVQMINTYKDIIKGPVILGYVKDRLELKYTDEELADMVFISANEESQVFSLAVTSPDPEEAASIANEIAATFQTNVLEIMNIENVKIISAAEADRDPVSPNILNNLLIGLGVGLLAGFGTAMLRYAMAKTIDDQQYIIQTIGWPNLGVISELSKEEKTAIANMQKQKAAATRAAKEAELGGVAGTAGAAPATKIKRIPDEEPSVIFEQAQAEEQVHPVIAAVPGKNGGPKKQSKQQSSAHTGASRERLVTVADMTKEKIGVILQNSDGSETMDVGNQRGKR</sequence>
<feature type="domain" description="Polysaccharide chain length determinant N-terminal" evidence="14">
    <location>
        <begin position="3"/>
        <end position="91"/>
    </location>
</feature>
<organism evidence="15 16">
    <name type="scientific">Trichococcus shcherbakoviae subsp. psychrophilus</name>
    <dbReference type="NCBI Taxonomy" id="2585775"/>
    <lineage>
        <taxon>Bacteria</taxon>
        <taxon>Bacillati</taxon>
        <taxon>Bacillota</taxon>
        <taxon>Bacilli</taxon>
        <taxon>Lactobacillales</taxon>
        <taxon>Carnobacteriaceae</taxon>
        <taxon>Trichococcus</taxon>
    </lineage>
</organism>
<dbReference type="AlphaFoldDB" id="A0A5C5E717"/>
<comment type="pathway">
    <text evidence="2">Capsule biogenesis; capsule polysaccharide biosynthesis.</text>
</comment>
<name>A0A5C5E717_9LACT</name>
<dbReference type="InterPro" id="IPR050445">
    <property type="entry name" value="Bact_polysacc_biosynth/exp"/>
</dbReference>
<evidence type="ECO:0000256" key="5">
    <source>
        <dbReference type="ARBA" id="ARBA00022475"/>
    </source>
</evidence>
<dbReference type="PANTHER" id="PTHR32309">
    <property type="entry name" value="TYROSINE-PROTEIN KINASE"/>
    <property type="match status" value="1"/>
</dbReference>
<proteinExistence type="inferred from homology"/>
<feature type="compositionally biased region" description="Basic and acidic residues" evidence="12">
    <location>
        <begin position="311"/>
        <end position="327"/>
    </location>
</feature>
<keyword evidence="7" id="KW-0972">Capsule biogenesis/degradation</keyword>
<evidence type="ECO:0000259" key="14">
    <source>
        <dbReference type="Pfam" id="PF02706"/>
    </source>
</evidence>
<evidence type="ECO:0000256" key="13">
    <source>
        <dbReference type="SAM" id="Phobius"/>
    </source>
</evidence>
<dbReference type="RefSeq" id="WP_140186389.1">
    <property type="nucleotide sequence ID" value="NZ_VENO01000003.1"/>
</dbReference>
<evidence type="ECO:0000256" key="7">
    <source>
        <dbReference type="ARBA" id="ARBA00022903"/>
    </source>
</evidence>
<keyword evidence="5" id="KW-1003">Cell membrane</keyword>
<evidence type="ECO:0000256" key="12">
    <source>
        <dbReference type="SAM" id="MobiDB-lite"/>
    </source>
</evidence>
<comment type="function">
    <text evidence="11">Required for CpsD phosphorylation. Involved in the regulation of capsular polysaccharide biosynthesis. May be part of a complex that directs the coordinated polymerization and export to the cell surface of the capsular polysaccharide.</text>
</comment>
<evidence type="ECO:0000256" key="11">
    <source>
        <dbReference type="ARBA" id="ARBA00045736"/>
    </source>
</evidence>
<evidence type="ECO:0000313" key="15">
    <source>
        <dbReference type="EMBL" id="TNV68402.1"/>
    </source>
</evidence>